<gene>
    <name evidence="1" type="ORF">CHITON_1129</name>
</gene>
<proteinExistence type="predicted"/>
<reference evidence="2" key="1">
    <citation type="submission" date="2016-01" db="EMBL/GenBank/DDBJ databases">
        <authorList>
            <person name="Vorgias C.E."/>
        </authorList>
    </citation>
    <scope>NUCLEOTIDE SEQUENCE [LARGE SCALE GENOMIC DNA]</scope>
</reference>
<name>A0A170SKZ3_9EURY</name>
<protein>
    <submittedName>
        <fullName evidence="1">Uncharacterized protein</fullName>
    </submittedName>
</protein>
<organism evidence="1 2">
    <name type="scientific">Thermococcus chitonophagus</name>
    <dbReference type="NCBI Taxonomy" id="54262"/>
    <lineage>
        <taxon>Archaea</taxon>
        <taxon>Methanobacteriati</taxon>
        <taxon>Methanobacteriota</taxon>
        <taxon>Thermococci</taxon>
        <taxon>Thermococcales</taxon>
        <taxon>Thermococcaceae</taxon>
        <taxon>Thermococcus</taxon>
    </lineage>
</organism>
<evidence type="ECO:0000313" key="1">
    <source>
        <dbReference type="EMBL" id="CUX77908.1"/>
    </source>
</evidence>
<dbReference type="AlphaFoldDB" id="A0A170SKZ3"/>
<dbReference type="OrthoDB" id="376010at2157"/>
<dbReference type="KEGG" id="tch:CHITON_1129"/>
<dbReference type="Proteomes" id="UP000093069">
    <property type="component" value="Chromosome I"/>
</dbReference>
<evidence type="ECO:0000313" key="2">
    <source>
        <dbReference type="Proteomes" id="UP000093069"/>
    </source>
</evidence>
<dbReference type="RefSeq" id="WP_157092420.1">
    <property type="nucleotide sequence ID" value="NZ_CP015193.1"/>
</dbReference>
<sequence length="55" mass="6547">MADREKEVSAKSKRKFERLLDEFVEVLKDVDEVSEAVRESFRRALNDEDIESFVR</sequence>
<dbReference type="GeneID" id="43458202"/>
<dbReference type="EMBL" id="LN999010">
    <property type="protein sequence ID" value="CUX77908.1"/>
    <property type="molecule type" value="Genomic_DNA"/>
</dbReference>
<accession>A0A170SKZ3</accession>
<dbReference type="STRING" id="54262.CHITON_1129"/>